<dbReference type="InterPro" id="IPR001460">
    <property type="entry name" value="PCN-bd_Tpept"/>
</dbReference>
<evidence type="ECO:0000256" key="1">
    <source>
        <dbReference type="ARBA" id="ARBA00022645"/>
    </source>
</evidence>
<proteinExistence type="predicted"/>
<dbReference type="AlphaFoldDB" id="A0A6J7F1E3"/>
<feature type="domain" description="PASTA" evidence="14">
    <location>
        <begin position="704"/>
        <end position="771"/>
    </location>
</feature>
<dbReference type="Pfam" id="PF00912">
    <property type="entry name" value="Transgly"/>
    <property type="match status" value="1"/>
</dbReference>
<dbReference type="GO" id="GO:0006508">
    <property type="term" value="P:proteolysis"/>
    <property type="evidence" value="ECO:0007669"/>
    <property type="project" value="UniProtKB-KW"/>
</dbReference>
<evidence type="ECO:0000256" key="5">
    <source>
        <dbReference type="ARBA" id="ARBA00022801"/>
    </source>
</evidence>
<sequence>MFAKLREKRLRSGAIAGVTTFIGMSAIAAVLVAASATPAIALAGLTANSTLGIFDNLPNYLEIGDLAEKSEIYATGTDGKPVLLATFYAQNREDVSLSQISPFIQDAAIASEDPRFYEHGGVDLYGTVRAILSNTLSGSTQGGSSITQQYVKNVLVQKAEAIANPVARKKAYEEATQVSVDRKLKEIKLSIGVEQKYSKKQILEGYLNITPFGGRVYGVQAAAKYYFGKSAKDVSVAEAASLIAIINNPSAYRPDLEENISDNQARRDYILARMLENKKITQKEYSAAVASPVTLTLTEASTGCQTAPFGAAYFCDYITWVIKNDEAFGKTEDERWTAFQRGGWKIYSTLSLPLQQAASGAVYGNIPTVVPWANVAGASVSVQVNTGRILAMAQSKDYTNDPELAATGGNFTSINYSTDKNYGGSSGFQVGSTYKAFTLAQWLKSGRGLGEMVDPRERPLQMNKFRDKCLGVGGADWKPKNNSGTYAGPVSVLQATTDSINLAFLSMAMKLDLCDIKLTAEAFDVHRADGNPLGESPSDVLGTQEISPLTMATAYAGVANQGRVCTPVAIDKIVDQHNVQLKVPQTKCTQAVTADVANAMVVALKTPIASGTATESNPRDGIPIIGKTGTNDNFNQTWIIASTTSVATAVWVGNVQGFFDVRNGSLNNGSARVTRHAIMRAVMTVADQFFGGVDWPGPPSNLMGGRNAVVPDVSGLTLEEGVKLLESVDLAVDGSCGTIDGAKASGRIEQTVPAVGTTLPTGTVVNICLSNGLLVTGPPSVIGQTEAAGSAFLLSKGWVVNVVYAAAPTCGGSGGGGSTATPTPTPTPTPTACPNPNQGKIIKQSPNGGSARAGATVRLTVQQ</sequence>
<dbReference type="SUPFAM" id="SSF56601">
    <property type="entry name" value="beta-lactamase/transpeptidase-like"/>
    <property type="match status" value="1"/>
</dbReference>
<keyword evidence="4" id="KW-0808">Transferase</keyword>
<dbReference type="FunFam" id="1.10.3810.10:FF:000001">
    <property type="entry name" value="Penicillin-binding protein 1A"/>
    <property type="match status" value="1"/>
</dbReference>
<organism evidence="15">
    <name type="scientific">freshwater metagenome</name>
    <dbReference type="NCBI Taxonomy" id="449393"/>
    <lineage>
        <taxon>unclassified sequences</taxon>
        <taxon>metagenomes</taxon>
        <taxon>ecological metagenomes</taxon>
    </lineage>
</organism>
<name>A0A6J7F1E3_9ZZZZ</name>
<accession>A0A6J7F1E3</accession>
<dbReference type="CDD" id="cd06577">
    <property type="entry name" value="PASTA_pknB"/>
    <property type="match status" value="1"/>
</dbReference>
<dbReference type="PROSITE" id="PS51178">
    <property type="entry name" value="PASTA"/>
    <property type="match status" value="1"/>
</dbReference>
<dbReference type="EMBL" id="CAFBMB010000001">
    <property type="protein sequence ID" value="CAB4887414.1"/>
    <property type="molecule type" value="Genomic_DNA"/>
</dbReference>
<dbReference type="PANTHER" id="PTHR32282:SF33">
    <property type="entry name" value="PEPTIDOGLYCAN GLYCOSYLTRANSFERASE"/>
    <property type="match status" value="1"/>
</dbReference>
<keyword evidence="6" id="KW-0133">Cell shape</keyword>
<dbReference type="Gene3D" id="3.40.710.10">
    <property type="entry name" value="DD-peptidase/beta-lactamase superfamily"/>
    <property type="match status" value="1"/>
</dbReference>
<dbReference type="Pfam" id="PF00905">
    <property type="entry name" value="Transpeptidase"/>
    <property type="match status" value="1"/>
</dbReference>
<dbReference type="InterPro" id="IPR023346">
    <property type="entry name" value="Lysozyme-like_dom_sf"/>
</dbReference>
<dbReference type="InterPro" id="IPR050396">
    <property type="entry name" value="Glycosyltr_51/Transpeptidase"/>
</dbReference>
<dbReference type="GO" id="GO:0071555">
    <property type="term" value="P:cell wall organization"/>
    <property type="evidence" value="ECO:0007669"/>
    <property type="project" value="UniProtKB-KW"/>
</dbReference>
<keyword evidence="3" id="KW-0328">Glycosyltransferase</keyword>
<keyword evidence="13" id="KW-0472">Membrane</keyword>
<keyword evidence="13" id="KW-0812">Transmembrane</keyword>
<keyword evidence="2" id="KW-0645">Protease</keyword>
<keyword evidence="13" id="KW-1133">Transmembrane helix</keyword>
<evidence type="ECO:0000256" key="4">
    <source>
        <dbReference type="ARBA" id="ARBA00022679"/>
    </source>
</evidence>
<dbReference type="EC" id="2.4.99.28" evidence="10"/>
<evidence type="ECO:0000313" key="15">
    <source>
        <dbReference type="EMBL" id="CAB4887414.1"/>
    </source>
</evidence>
<keyword evidence="1" id="KW-0121">Carboxypeptidase</keyword>
<dbReference type="PANTHER" id="PTHR32282">
    <property type="entry name" value="BINDING PROTEIN TRANSPEPTIDASE, PUTATIVE-RELATED"/>
    <property type="match status" value="1"/>
</dbReference>
<evidence type="ECO:0000256" key="2">
    <source>
        <dbReference type="ARBA" id="ARBA00022670"/>
    </source>
</evidence>
<evidence type="ECO:0000256" key="8">
    <source>
        <dbReference type="ARBA" id="ARBA00023268"/>
    </source>
</evidence>
<dbReference type="Gene3D" id="1.10.3810.10">
    <property type="entry name" value="Biosynthetic peptidoglycan transglycosylase-like"/>
    <property type="match status" value="1"/>
</dbReference>
<evidence type="ECO:0000256" key="9">
    <source>
        <dbReference type="ARBA" id="ARBA00023316"/>
    </source>
</evidence>
<dbReference type="InterPro" id="IPR012338">
    <property type="entry name" value="Beta-lactam/transpept-like"/>
</dbReference>
<dbReference type="GO" id="GO:0008955">
    <property type="term" value="F:peptidoglycan glycosyltransferase activity"/>
    <property type="evidence" value="ECO:0007669"/>
    <property type="project" value="UniProtKB-EC"/>
</dbReference>
<dbReference type="InterPro" id="IPR001264">
    <property type="entry name" value="Glyco_trans_51"/>
</dbReference>
<keyword evidence="8" id="KW-0511">Multifunctional enzyme</keyword>
<evidence type="ECO:0000256" key="6">
    <source>
        <dbReference type="ARBA" id="ARBA00022960"/>
    </source>
</evidence>
<dbReference type="GO" id="GO:0008658">
    <property type="term" value="F:penicillin binding"/>
    <property type="evidence" value="ECO:0007669"/>
    <property type="project" value="InterPro"/>
</dbReference>
<feature type="region of interest" description="Disordered" evidence="12">
    <location>
        <begin position="812"/>
        <end position="863"/>
    </location>
</feature>
<keyword evidence="9" id="KW-0961">Cell wall biogenesis/degradation</keyword>
<evidence type="ECO:0000256" key="10">
    <source>
        <dbReference type="ARBA" id="ARBA00044770"/>
    </source>
</evidence>
<gene>
    <name evidence="15" type="ORF">UFOPK3516_00033</name>
</gene>
<dbReference type="GO" id="GO:0009252">
    <property type="term" value="P:peptidoglycan biosynthetic process"/>
    <property type="evidence" value="ECO:0007669"/>
    <property type="project" value="UniProtKB-KW"/>
</dbReference>
<dbReference type="GO" id="GO:0004180">
    <property type="term" value="F:carboxypeptidase activity"/>
    <property type="evidence" value="ECO:0007669"/>
    <property type="project" value="UniProtKB-KW"/>
</dbReference>
<keyword evidence="7" id="KW-0573">Peptidoglycan synthesis</keyword>
<dbReference type="InterPro" id="IPR005543">
    <property type="entry name" value="PASTA_dom"/>
</dbReference>
<dbReference type="GO" id="GO:0030288">
    <property type="term" value="C:outer membrane-bounded periplasmic space"/>
    <property type="evidence" value="ECO:0007669"/>
    <property type="project" value="TreeGrafter"/>
</dbReference>
<feature type="transmembrane region" description="Helical" evidence="13">
    <location>
        <begin position="12"/>
        <end position="34"/>
    </location>
</feature>
<reference evidence="15" key="1">
    <citation type="submission" date="2020-05" db="EMBL/GenBank/DDBJ databases">
        <authorList>
            <person name="Chiriac C."/>
            <person name="Salcher M."/>
            <person name="Ghai R."/>
            <person name="Kavagutti S V."/>
        </authorList>
    </citation>
    <scope>NUCLEOTIDE SEQUENCE</scope>
</reference>
<dbReference type="SUPFAM" id="SSF53955">
    <property type="entry name" value="Lysozyme-like"/>
    <property type="match status" value="1"/>
</dbReference>
<dbReference type="Gene3D" id="3.30.10.20">
    <property type="match status" value="1"/>
</dbReference>
<evidence type="ECO:0000256" key="11">
    <source>
        <dbReference type="ARBA" id="ARBA00049902"/>
    </source>
</evidence>
<evidence type="ECO:0000256" key="7">
    <source>
        <dbReference type="ARBA" id="ARBA00022984"/>
    </source>
</evidence>
<keyword evidence="5" id="KW-0378">Hydrolase</keyword>
<feature type="compositionally biased region" description="Pro residues" evidence="12">
    <location>
        <begin position="823"/>
        <end position="833"/>
    </location>
</feature>
<dbReference type="Pfam" id="PF03793">
    <property type="entry name" value="PASTA"/>
    <property type="match status" value="1"/>
</dbReference>
<protein>
    <recommendedName>
        <fullName evidence="10">peptidoglycan glycosyltransferase</fullName>
        <ecNumber evidence="10">2.4.99.28</ecNumber>
    </recommendedName>
</protein>
<dbReference type="InterPro" id="IPR036950">
    <property type="entry name" value="PBP_transglycosylase"/>
</dbReference>
<comment type="catalytic activity">
    <reaction evidence="11">
        <text>[GlcNAc-(1-&gt;4)-Mur2Ac(oyl-L-Ala-gamma-D-Glu-L-Lys-D-Ala-D-Ala)](n)-di-trans,octa-cis-undecaprenyl diphosphate + beta-D-GlcNAc-(1-&gt;4)-Mur2Ac(oyl-L-Ala-gamma-D-Glu-L-Lys-D-Ala-D-Ala)-di-trans,octa-cis-undecaprenyl diphosphate = [GlcNAc-(1-&gt;4)-Mur2Ac(oyl-L-Ala-gamma-D-Glu-L-Lys-D-Ala-D-Ala)](n+1)-di-trans,octa-cis-undecaprenyl diphosphate + di-trans,octa-cis-undecaprenyl diphosphate + H(+)</text>
        <dbReference type="Rhea" id="RHEA:23708"/>
        <dbReference type="Rhea" id="RHEA-COMP:9602"/>
        <dbReference type="Rhea" id="RHEA-COMP:9603"/>
        <dbReference type="ChEBI" id="CHEBI:15378"/>
        <dbReference type="ChEBI" id="CHEBI:58405"/>
        <dbReference type="ChEBI" id="CHEBI:60033"/>
        <dbReference type="ChEBI" id="CHEBI:78435"/>
        <dbReference type="EC" id="2.4.99.28"/>
    </reaction>
</comment>
<evidence type="ECO:0000259" key="14">
    <source>
        <dbReference type="PROSITE" id="PS51178"/>
    </source>
</evidence>
<evidence type="ECO:0000256" key="12">
    <source>
        <dbReference type="SAM" id="MobiDB-lite"/>
    </source>
</evidence>
<evidence type="ECO:0000256" key="13">
    <source>
        <dbReference type="SAM" id="Phobius"/>
    </source>
</evidence>
<evidence type="ECO:0000256" key="3">
    <source>
        <dbReference type="ARBA" id="ARBA00022676"/>
    </source>
</evidence>
<dbReference type="GO" id="GO:0008360">
    <property type="term" value="P:regulation of cell shape"/>
    <property type="evidence" value="ECO:0007669"/>
    <property type="project" value="UniProtKB-KW"/>
</dbReference>